<name>A0A239KNS5_9ACTN</name>
<evidence type="ECO:0000313" key="2">
    <source>
        <dbReference type="EMBL" id="SNT19199.1"/>
    </source>
</evidence>
<feature type="compositionally biased region" description="Basic and acidic residues" evidence="1">
    <location>
        <begin position="145"/>
        <end position="157"/>
    </location>
</feature>
<proteinExistence type="predicted"/>
<evidence type="ECO:0000256" key="1">
    <source>
        <dbReference type="SAM" id="MobiDB-lite"/>
    </source>
</evidence>
<dbReference type="Proteomes" id="UP000198362">
    <property type="component" value="Unassembled WGS sequence"/>
</dbReference>
<feature type="compositionally biased region" description="Basic residues" evidence="1">
    <location>
        <begin position="1"/>
        <end position="10"/>
    </location>
</feature>
<sequence length="357" mass="39235">MARQSNRSKAKPPSQDEPAAEVEETTAGDAPEAPEPAATDEPVEAVDEPVEANEADDTDETDDDVDPADQRTFWDELRIDPIEIALPSGTGFTLRAYRLSNELTPTDTSDREDDDPFAARARQDEEDEDADLFTDEELAEQAEAAGREERRKARSGDADEDDDEAEDTADEAEEETAEADTEDEAAEEEEEEEEEAEEVPVFLTHRGKLLLFRSAEGLVSFIRSGAPHDLAQVDSWATLAERVEPVNIAPLDEDSYELDLVVENLRGGHDSWDPPLIIEAGEVARDLSYALRLPSVLDMLSPGNSLDDLDEALRGVVNGGISGFMARRRLRKIGAQTASLGWRTIIGKISAAVDWRD</sequence>
<feature type="compositionally biased region" description="Acidic residues" evidence="1">
    <location>
        <begin position="124"/>
        <end position="140"/>
    </location>
</feature>
<dbReference type="RefSeq" id="WP_089247301.1">
    <property type="nucleotide sequence ID" value="NZ_FZPH01000003.1"/>
</dbReference>
<organism evidence="2 3">
    <name type="scientific">Asanoa hainanensis</name>
    <dbReference type="NCBI Taxonomy" id="560556"/>
    <lineage>
        <taxon>Bacteria</taxon>
        <taxon>Bacillati</taxon>
        <taxon>Actinomycetota</taxon>
        <taxon>Actinomycetes</taxon>
        <taxon>Micromonosporales</taxon>
        <taxon>Micromonosporaceae</taxon>
        <taxon>Asanoa</taxon>
    </lineage>
</organism>
<gene>
    <name evidence="2" type="ORF">SAMN05421812_103641</name>
</gene>
<feature type="compositionally biased region" description="Low complexity" evidence="1">
    <location>
        <begin position="27"/>
        <end position="40"/>
    </location>
</feature>
<dbReference type="AlphaFoldDB" id="A0A239KNS5"/>
<feature type="compositionally biased region" description="Acidic residues" evidence="1">
    <location>
        <begin position="41"/>
        <end position="67"/>
    </location>
</feature>
<evidence type="ECO:0000313" key="3">
    <source>
        <dbReference type="Proteomes" id="UP000198362"/>
    </source>
</evidence>
<protein>
    <submittedName>
        <fullName evidence="2">Uncharacterized protein</fullName>
    </submittedName>
</protein>
<dbReference type="EMBL" id="FZPH01000003">
    <property type="protein sequence ID" value="SNT19199.1"/>
    <property type="molecule type" value="Genomic_DNA"/>
</dbReference>
<feature type="region of interest" description="Disordered" evidence="1">
    <location>
        <begin position="1"/>
        <end position="200"/>
    </location>
</feature>
<reference evidence="2 3" key="1">
    <citation type="submission" date="2017-06" db="EMBL/GenBank/DDBJ databases">
        <authorList>
            <person name="Kim H.J."/>
            <person name="Triplett B.A."/>
        </authorList>
    </citation>
    <scope>NUCLEOTIDE SEQUENCE [LARGE SCALE GENOMIC DNA]</scope>
    <source>
        <strain evidence="2 3">CGMCC 4.5593</strain>
    </source>
</reference>
<accession>A0A239KNS5</accession>
<feature type="compositionally biased region" description="Basic and acidic residues" evidence="1">
    <location>
        <begin position="68"/>
        <end position="81"/>
    </location>
</feature>
<keyword evidence="3" id="KW-1185">Reference proteome</keyword>
<feature type="compositionally biased region" description="Acidic residues" evidence="1">
    <location>
        <begin position="158"/>
        <end position="198"/>
    </location>
</feature>
<dbReference type="OrthoDB" id="3350465at2"/>